<keyword evidence="2" id="KW-1185">Reference proteome</keyword>
<comment type="caution">
    <text evidence="1">The sequence shown here is derived from an EMBL/GenBank/DDBJ whole genome shotgun (WGS) entry which is preliminary data.</text>
</comment>
<protein>
    <submittedName>
        <fullName evidence="1">Uncharacterized protein</fullName>
    </submittedName>
</protein>
<dbReference type="EMBL" id="JAAGAX010000005">
    <property type="protein sequence ID" value="KAF2314500.1"/>
    <property type="molecule type" value="Genomic_DNA"/>
</dbReference>
<accession>A0A6A6MLA7</accession>
<organism evidence="1 2">
    <name type="scientific">Hevea brasiliensis</name>
    <name type="common">Para rubber tree</name>
    <name type="synonym">Siphonia brasiliensis</name>
    <dbReference type="NCBI Taxonomy" id="3981"/>
    <lineage>
        <taxon>Eukaryota</taxon>
        <taxon>Viridiplantae</taxon>
        <taxon>Streptophyta</taxon>
        <taxon>Embryophyta</taxon>
        <taxon>Tracheophyta</taxon>
        <taxon>Spermatophyta</taxon>
        <taxon>Magnoliopsida</taxon>
        <taxon>eudicotyledons</taxon>
        <taxon>Gunneridae</taxon>
        <taxon>Pentapetalae</taxon>
        <taxon>rosids</taxon>
        <taxon>fabids</taxon>
        <taxon>Malpighiales</taxon>
        <taxon>Euphorbiaceae</taxon>
        <taxon>Crotonoideae</taxon>
        <taxon>Micrandreae</taxon>
        <taxon>Hevea</taxon>
    </lineage>
</organism>
<name>A0A6A6MLA7_HEVBR</name>
<gene>
    <name evidence="1" type="ORF">GH714_027076</name>
</gene>
<dbReference type="AlphaFoldDB" id="A0A6A6MLA7"/>
<reference evidence="1 2" key="1">
    <citation type="journal article" date="2020" name="Mol. Plant">
        <title>The Chromosome-Based Rubber Tree Genome Provides New Insights into Spurge Genome Evolution and Rubber Biosynthesis.</title>
        <authorList>
            <person name="Liu J."/>
            <person name="Shi C."/>
            <person name="Shi C.C."/>
            <person name="Li W."/>
            <person name="Zhang Q.J."/>
            <person name="Zhang Y."/>
            <person name="Li K."/>
            <person name="Lu H.F."/>
            <person name="Shi C."/>
            <person name="Zhu S.T."/>
            <person name="Xiao Z.Y."/>
            <person name="Nan H."/>
            <person name="Yue Y."/>
            <person name="Zhu X.G."/>
            <person name="Wu Y."/>
            <person name="Hong X.N."/>
            <person name="Fan G.Y."/>
            <person name="Tong Y."/>
            <person name="Zhang D."/>
            <person name="Mao C.L."/>
            <person name="Liu Y.L."/>
            <person name="Hao S.J."/>
            <person name="Liu W.Q."/>
            <person name="Lv M.Q."/>
            <person name="Zhang H.B."/>
            <person name="Liu Y."/>
            <person name="Hu-Tang G.R."/>
            <person name="Wang J.P."/>
            <person name="Wang J.H."/>
            <person name="Sun Y.H."/>
            <person name="Ni S.B."/>
            <person name="Chen W.B."/>
            <person name="Zhang X.C."/>
            <person name="Jiao Y.N."/>
            <person name="Eichler E.E."/>
            <person name="Li G.H."/>
            <person name="Liu X."/>
            <person name="Gao L.Z."/>
        </authorList>
    </citation>
    <scope>NUCLEOTIDE SEQUENCE [LARGE SCALE GENOMIC DNA]</scope>
    <source>
        <strain evidence="2">cv. GT1</strain>
        <tissue evidence="1">Leaf</tissue>
    </source>
</reference>
<proteinExistence type="predicted"/>
<dbReference type="Proteomes" id="UP000467840">
    <property type="component" value="Chromosome 15"/>
</dbReference>
<evidence type="ECO:0000313" key="2">
    <source>
        <dbReference type="Proteomes" id="UP000467840"/>
    </source>
</evidence>
<evidence type="ECO:0000313" key="1">
    <source>
        <dbReference type="EMBL" id="KAF2314500.1"/>
    </source>
</evidence>
<sequence length="152" mass="16740">MSSLGLRSDGFRALDCAEWFGNVAKSLDSEHLTYFCVMLWLIWRDRNQLAFKRPSRPIPEICQGAQGLVEEFRSPAILRSSGPLPLVSSWGPPAAGFVKINSDPSISARLGCTTVGAFCPDRKDQLDSHLQELVGSVIKVVIMTFVELSSIE</sequence>